<keyword evidence="10" id="KW-1003">Cell membrane</keyword>
<evidence type="ECO:0000256" key="2">
    <source>
        <dbReference type="ARBA" id="ARBA00004193"/>
    </source>
</evidence>
<dbReference type="PANTHER" id="PTHR30570">
    <property type="entry name" value="PERIPLASMIC PHOSPHATE BINDING COMPONENT OF PHOSPHATE ABC TRANSPORTER"/>
    <property type="match status" value="1"/>
</dbReference>
<feature type="domain" description="PBP" evidence="11">
    <location>
        <begin position="76"/>
        <end position="287"/>
    </location>
</feature>
<dbReference type="RefSeq" id="WP_407927655.1">
    <property type="nucleotide sequence ID" value="NZ_JAGGJZ010000003.1"/>
</dbReference>
<evidence type="ECO:0000256" key="9">
    <source>
        <dbReference type="ARBA" id="ARBA00023288"/>
    </source>
</evidence>
<keyword evidence="10" id="KW-0472">Membrane</keyword>
<dbReference type="Gene3D" id="3.40.190.10">
    <property type="entry name" value="Periplasmic binding protein-like II"/>
    <property type="match status" value="2"/>
</dbReference>
<evidence type="ECO:0000256" key="10">
    <source>
        <dbReference type="RuleBase" id="RU367119"/>
    </source>
</evidence>
<name>A0ABS4F0E1_9CLOT</name>
<evidence type="ECO:0000256" key="7">
    <source>
        <dbReference type="ARBA" id="ARBA00022729"/>
    </source>
</evidence>
<dbReference type="Pfam" id="PF12849">
    <property type="entry name" value="PBP_like_2"/>
    <property type="match status" value="1"/>
</dbReference>
<evidence type="ECO:0000256" key="6">
    <source>
        <dbReference type="ARBA" id="ARBA00022592"/>
    </source>
</evidence>
<comment type="similarity">
    <text evidence="3 10">Belongs to the PstS family.</text>
</comment>
<keyword evidence="8 10" id="KW-0564">Palmitate</keyword>
<gene>
    <name evidence="12" type="ORF">J2Z53_001297</name>
</gene>
<dbReference type="EMBL" id="JAGGJZ010000003">
    <property type="protein sequence ID" value="MBP1889714.1"/>
    <property type="molecule type" value="Genomic_DNA"/>
</dbReference>
<organism evidence="12 13">
    <name type="scientific">Clostridium moniliforme</name>
    <dbReference type="NCBI Taxonomy" id="39489"/>
    <lineage>
        <taxon>Bacteria</taxon>
        <taxon>Bacillati</taxon>
        <taxon>Bacillota</taxon>
        <taxon>Clostridia</taxon>
        <taxon>Eubacteriales</taxon>
        <taxon>Clostridiaceae</taxon>
        <taxon>Clostridium</taxon>
    </lineage>
</organism>
<comment type="function">
    <text evidence="1">Part of the ABC transporter complex PstSACB involved in phosphate import.</text>
</comment>
<comment type="caution">
    <text evidence="12">The sequence shown here is derived from an EMBL/GenBank/DDBJ whole genome shotgun (WGS) entry which is preliminary data.</text>
</comment>
<keyword evidence="7 10" id="KW-0732">Signal</keyword>
<evidence type="ECO:0000256" key="4">
    <source>
        <dbReference type="ARBA" id="ARBA00011529"/>
    </source>
</evidence>
<proteinExistence type="inferred from homology"/>
<keyword evidence="6 10" id="KW-0592">Phosphate transport</keyword>
<dbReference type="Proteomes" id="UP000783390">
    <property type="component" value="Unassembled WGS sequence"/>
</dbReference>
<comment type="function">
    <text evidence="10">Involved in the system for phosphate transport across the cytoplasmic membrane.</text>
</comment>
<keyword evidence="9 10" id="KW-0449">Lipoprotein</keyword>
<sequence>MLKMKKLNALLLAGLIPISLIFTGCGNSKDQVKDFKSEISFAGSSTLVPVIDGIKEDFTKDGKTTWNKINKDFPDKEIKITITSGGSGEGLKAVIDKTADLGLVSREVTKEEKAKIKDYKEFKLGTDALTLSVNPKNKILKKTDNLSTEQIKNIFSGKYQYWSDVDKSLPHKKIVVVTRDLSGGAHKVFQKTVMKDTKVKKDVIQAPSMGALASKIMENEYAIGYASYGVVNQNKGKLVPVKVDGIEPNKKNIVDGKYKITRPLLIIKSGDLNPSEKAFVDFSLSDKGQKVVEKLGFIPEK</sequence>
<dbReference type="SUPFAM" id="SSF53850">
    <property type="entry name" value="Periplasmic binding protein-like II"/>
    <property type="match status" value="1"/>
</dbReference>
<evidence type="ECO:0000259" key="11">
    <source>
        <dbReference type="Pfam" id="PF12849"/>
    </source>
</evidence>
<evidence type="ECO:0000313" key="12">
    <source>
        <dbReference type="EMBL" id="MBP1889714.1"/>
    </source>
</evidence>
<dbReference type="PANTHER" id="PTHR30570:SF1">
    <property type="entry name" value="PHOSPHATE-BINDING PROTEIN PSTS"/>
    <property type="match status" value="1"/>
</dbReference>
<reference evidence="12 13" key="1">
    <citation type="submission" date="2021-03" db="EMBL/GenBank/DDBJ databases">
        <title>Genomic Encyclopedia of Type Strains, Phase IV (KMG-IV): sequencing the most valuable type-strain genomes for metagenomic binning, comparative biology and taxonomic classification.</title>
        <authorList>
            <person name="Goeker M."/>
        </authorList>
    </citation>
    <scope>NUCLEOTIDE SEQUENCE [LARGE SCALE GENOMIC DNA]</scope>
    <source>
        <strain evidence="12 13">DSM 3984</strain>
    </source>
</reference>
<evidence type="ECO:0000256" key="3">
    <source>
        <dbReference type="ARBA" id="ARBA00008725"/>
    </source>
</evidence>
<dbReference type="InterPro" id="IPR024370">
    <property type="entry name" value="PBP_domain"/>
</dbReference>
<evidence type="ECO:0000256" key="8">
    <source>
        <dbReference type="ARBA" id="ARBA00023139"/>
    </source>
</evidence>
<accession>A0ABS4F0E1</accession>
<dbReference type="NCBIfam" id="TIGR02136">
    <property type="entry name" value="ptsS_2"/>
    <property type="match status" value="1"/>
</dbReference>
<feature type="chain" id="PRO_5044974949" description="Phosphate-binding protein" evidence="10">
    <location>
        <begin position="25"/>
        <end position="301"/>
    </location>
</feature>
<evidence type="ECO:0000256" key="5">
    <source>
        <dbReference type="ARBA" id="ARBA00022448"/>
    </source>
</evidence>
<dbReference type="InterPro" id="IPR011862">
    <property type="entry name" value="Phos-bd"/>
</dbReference>
<comment type="subcellular location">
    <subcellularLocation>
        <location evidence="2 10">Cell membrane</location>
        <topology evidence="2 10">Lipid-anchor</topology>
    </subcellularLocation>
</comment>
<evidence type="ECO:0000313" key="13">
    <source>
        <dbReference type="Proteomes" id="UP000783390"/>
    </source>
</evidence>
<evidence type="ECO:0000256" key="1">
    <source>
        <dbReference type="ARBA" id="ARBA00002841"/>
    </source>
</evidence>
<feature type="signal peptide" evidence="10">
    <location>
        <begin position="1"/>
        <end position="24"/>
    </location>
</feature>
<keyword evidence="13" id="KW-1185">Reference proteome</keyword>
<dbReference type="PROSITE" id="PS51257">
    <property type="entry name" value="PROKAR_LIPOPROTEIN"/>
    <property type="match status" value="1"/>
</dbReference>
<dbReference type="CDD" id="cd13653">
    <property type="entry name" value="PBP2_phosphate_like_1"/>
    <property type="match status" value="1"/>
</dbReference>
<dbReference type="InterPro" id="IPR050811">
    <property type="entry name" value="Phosphate_ABC_transporter"/>
</dbReference>
<comment type="subunit">
    <text evidence="4 10">The complex is composed of two ATP-binding proteins (PstB), two transmembrane proteins (PstC and PstA) and a solute-binding protein (PstS).</text>
</comment>
<keyword evidence="5 10" id="KW-0813">Transport</keyword>
<protein>
    <recommendedName>
        <fullName evidence="10">Phosphate-binding protein</fullName>
    </recommendedName>
</protein>